<comment type="caution">
    <text evidence="2">The sequence shown here is derived from an EMBL/GenBank/DDBJ whole genome shotgun (WGS) entry which is preliminary data.</text>
</comment>
<dbReference type="AlphaFoldDB" id="A0AAD7G1H6"/>
<evidence type="ECO:0000256" key="1">
    <source>
        <dbReference type="SAM" id="MobiDB-lite"/>
    </source>
</evidence>
<proteinExistence type="predicted"/>
<sequence>MDADVPSRQRACRDTIALVDAETRCASPSLAQDSCYPVVLTVFGQDTPFVWNAHLAKFKTTDRIKIAIYAGSDGFGDSPVTTDLIARYSNLANPKGAVWAGNINYPFFGRFGARTKRRCSPLGGNRSSRLSPETETTFPDSMRSTMTSSQTTSTSSSNGGSMTVPLYI</sequence>
<name>A0AAD7G1H6_MYCRO</name>
<keyword evidence="3" id="KW-1185">Reference proteome</keyword>
<gene>
    <name evidence="2" type="ORF">B0H17DRAFT_1213936</name>
</gene>
<feature type="compositionally biased region" description="Polar residues" evidence="1">
    <location>
        <begin position="125"/>
        <end position="139"/>
    </location>
</feature>
<feature type="region of interest" description="Disordered" evidence="1">
    <location>
        <begin position="119"/>
        <end position="168"/>
    </location>
</feature>
<protein>
    <submittedName>
        <fullName evidence="2">Uncharacterized protein</fullName>
    </submittedName>
</protein>
<dbReference type="EMBL" id="JARKIE010000306">
    <property type="protein sequence ID" value="KAJ7655901.1"/>
    <property type="molecule type" value="Genomic_DNA"/>
</dbReference>
<accession>A0AAD7G1H6</accession>
<evidence type="ECO:0000313" key="3">
    <source>
        <dbReference type="Proteomes" id="UP001221757"/>
    </source>
</evidence>
<evidence type="ECO:0000313" key="2">
    <source>
        <dbReference type="EMBL" id="KAJ7655901.1"/>
    </source>
</evidence>
<feature type="compositionally biased region" description="Low complexity" evidence="1">
    <location>
        <begin position="141"/>
        <end position="168"/>
    </location>
</feature>
<reference evidence="2" key="1">
    <citation type="submission" date="2023-03" db="EMBL/GenBank/DDBJ databases">
        <title>Massive genome expansion in bonnet fungi (Mycena s.s.) driven by repeated elements and novel gene families across ecological guilds.</title>
        <authorList>
            <consortium name="Lawrence Berkeley National Laboratory"/>
            <person name="Harder C.B."/>
            <person name="Miyauchi S."/>
            <person name="Viragh M."/>
            <person name="Kuo A."/>
            <person name="Thoen E."/>
            <person name="Andreopoulos B."/>
            <person name="Lu D."/>
            <person name="Skrede I."/>
            <person name="Drula E."/>
            <person name="Henrissat B."/>
            <person name="Morin E."/>
            <person name="Kohler A."/>
            <person name="Barry K."/>
            <person name="LaButti K."/>
            <person name="Morin E."/>
            <person name="Salamov A."/>
            <person name="Lipzen A."/>
            <person name="Mereny Z."/>
            <person name="Hegedus B."/>
            <person name="Baldrian P."/>
            <person name="Stursova M."/>
            <person name="Weitz H."/>
            <person name="Taylor A."/>
            <person name="Grigoriev I.V."/>
            <person name="Nagy L.G."/>
            <person name="Martin F."/>
            <person name="Kauserud H."/>
        </authorList>
    </citation>
    <scope>NUCLEOTIDE SEQUENCE</scope>
    <source>
        <strain evidence="2">CBHHK067</strain>
    </source>
</reference>
<organism evidence="2 3">
    <name type="scientific">Mycena rosella</name>
    <name type="common">Pink bonnet</name>
    <name type="synonym">Agaricus rosellus</name>
    <dbReference type="NCBI Taxonomy" id="1033263"/>
    <lineage>
        <taxon>Eukaryota</taxon>
        <taxon>Fungi</taxon>
        <taxon>Dikarya</taxon>
        <taxon>Basidiomycota</taxon>
        <taxon>Agaricomycotina</taxon>
        <taxon>Agaricomycetes</taxon>
        <taxon>Agaricomycetidae</taxon>
        <taxon>Agaricales</taxon>
        <taxon>Marasmiineae</taxon>
        <taxon>Mycenaceae</taxon>
        <taxon>Mycena</taxon>
    </lineage>
</organism>
<dbReference type="Proteomes" id="UP001221757">
    <property type="component" value="Unassembled WGS sequence"/>
</dbReference>